<dbReference type="AlphaFoldDB" id="B9YCI8"/>
<proteinExistence type="predicted"/>
<sequence>MFIPSFKNSGLLFYHKNPAHTEKCWSFRQSSSSGMESDRMEAEPFNTAERIIGSSLSIAAALAC</sequence>
<gene>
    <name evidence="1" type="ORF">HOLDEFILI_03548</name>
</gene>
<reference evidence="1 2" key="1">
    <citation type="submission" date="2008-12" db="EMBL/GenBank/DDBJ databases">
        <authorList>
            <person name="Fulton L."/>
            <person name="Clifton S."/>
            <person name="Fulton B."/>
            <person name="Xu J."/>
            <person name="Minx P."/>
            <person name="Pepin K.H."/>
            <person name="Johnson M."/>
            <person name="Bhonagiri V."/>
            <person name="Nash W.E."/>
            <person name="Mardis E.R."/>
            <person name="Wilson R.K."/>
        </authorList>
    </citation>
    <scope>NUCLEOTIDE SEQUENCE [LARGE SCALE GENOMIC DNA]</scope>
    <source>
        <strain evidence="1 2">DSM 12042</strain>
    </source>
</reference>
<dbReference type="STRING" id="545696.HOLDEFILI_03548"/>
<comment type="caution">
    <text evidence="1">The sequence shown here is derived from an EMBL/GenBank/DDBJ whole genome shotgun (WGS) entry which is preliminary data.</text>
</comment>
<evidence type="ECO:0000313" key="1">
    <source>
        <dbReference type="EMBL" id="EEF66281.1"/>
    </source>
</evidence>
<dbReference type="EMBL" id="ACCF01000224">
    <property type="protein sequence ID" value="EEF66281.1"/>
    <property type="molecule type" value="Genomic_DNA"/>
</dbReference>
<name>B9YCI8_9FIRM</name>
<reference evidence="1 2" key="2">
    <citation type="submission" date="2009-02" db="EMBL/GenBank/DDBJ databases">
        <title>Draft genome sequence of Holdemania filiformis DSM 12042.</title>
        <authorList>
            <person name="Sudarsanam P."/>
            <person name="Ley R."/>
            <person name="Guruge J."/>
            <person name="Turnbaugh P.J."/>
            <person name="Mahowald M."/>
            <person name="Liep D."/>
            <person name="Gordon J."/>
        </authorList>
    </citation>
    <scope>NUCLEOTIDE SEQUENCE [LARGE SCALE GENOMIC DNA]</scope>
    <source>
        <strain evidence="1 2">DSM 12042</strain>
    </source>
</reference>
<evidence type="ECO:0000313" key="2">
    <source>
        <dbReference type="Proteomes" id="UP000005950"/>
    </source>
</evidence>
<dbReference type="Proteomes" id="UP000005950">
    <property type="component" value="Unassembled WGS sequence"/>
</dbReference>
<accession>B9YCI8</accession>
<protein>
    <submittedName>
        <fullName evidence="1">Uncharacterized protein</fullName>
    </submittedName>
</protein>
<dbReference type="HOGENOM" id="CLU_2861657_0_0_9"/>
<organism evidence="1 2">
    <name type="scientific">Holdemania filiformis DSM 12042</name>
    <dbReference type="NCBI Taxonomy" id="545696"/>
    <lineage>
        <taxon>Bacteria</taxon>
        <taxon>Bacillati</taxon>
        <taxon>Bacillota</taxon>
        <taxon>Erysipelotrichia</taxon>
        <taxon>Erysipelotrichales</taxon>
        <taxon>Erysipelotrichaceae</taxon>
        <taxon>Holdemania</taxon>
    </lineage>
</organism>